<dbReference type="SUPFAM" id="SSF158472">
    <property type="entry name" value="HAMP domain-like"/>
    <property type="match status" value="1"/>
</dbReference>
<dbReference type="Gene3D" id="3.30.565.10">
    <property type="entry name" value="Histidine kinase-like ATPase, C-terminal domain"/>
    <property type="match status" value="1"/>
</dbReference>
<gene>
    <name evidence="10" type="ORF">BLM47_12030</name>
</gene>
<comment type="caution">
    <text evidence="10">The sequence shown here is derived from an EMBL/GenBank/DDBJ whole genome shotgun (WGS) entry which is preliminary data.</text>
</comment>
<evidence type="ECO:0000256" key="6">
    <source>
        <dbReference type="ARBA" id="ARBA00023136"/>
    </source>
</evidence>
<reference evidence="10 11" key="1">
    <citation type="submission" date="2016-12" db="EMBL/GenBank/DDBJ databases">
        <title>Candidatus Reconcilibacillus cellulovorans genome.</title>
        <authorList>
            <person name="Kolinko S."/>
            <person name="Wu Y.-W."/>
            <person name="Tachea F."/>
            <person name="Denzel E."/>
            <person name="Hiras J."/>
            <person name="Baecker N."/>
            <person name="Chan L.J."/>
            <person name="Eichorst S.A."/>
            <person name="Frey D."/>
            <person name="Adams P.D."/>
            <person name="Pray T."/>
            <person name="Tanjore D."/>
            <person name="Petzold C.J."/>
            <person name="Gladden J.M."/>
            <person name="Simmons B.A."/>
            <person name="Singer S.W."/>
        </authorList>
    </citation>
    <scope>NUCLEOTIDE SEQUENCE [LARGE SCALE GENOMIC DNA]</scope>
    <source>
        <strain evidence="10">JTherm</strain>
    </source>
</reference>
<dbReference type="GO" id="GO:0000155">
    <property type="term" value="F:phosphorelay sensor kinase activity"/>
    <property type="evidence" value="ECO:0007669"/>
    <property type="project" value="InterPro"/>
</dbReference>
<keyword evidence="4" id="KW-0808">Transferase</keyword>
<evidence type="ECO:0000256" key="3">
    <source>
        <dbReference type="ARBA" id="ARBA00022553"/>
    </source>
</evidence>
<protein>
    <recommendedName>
        <fullName evidence="9">HAMP domain-containing protein</fullName>
    </recommendedName>
</protein>
<dbReference type="Pfam" id="PF02518">
    <property type="entry name" value="HATPase_c"/>
    <property type="match status" value="1"/>
</dbReference>
<keyword evidence="2" id="KW-1003">Cell membrane</keyword>
<dbReference type="SUPFAM" id="SSF55874">
    <property type="entry name" value="ATPase domain of HSP90 chaperone/DNA topoisomerase II/histidine kinase"/>
    <property type="match status" value="1"/>
</dbReference>
<dbReference type="EMBL" id="MOXJ01000035">
    <property type="protein sequence ID" value="PDO09549.1"/>
    <property type="molecule type" value="Genomic_DNA"/>
</dbReference>
<proteinExistence type="predicted"/>
<feature type="domain" description="HAMP" evidence="9">
    <location>
        <begin position="303"/>
        <end position="355"/>
    </location>
</feature>
<evidence type="ECO:0000256" key="2">
    <source>
        <dbReference type="ARBA" id="ARBA00022475"/>
    </source>
</evidence>
<evidence type="ECO:0000313" key="11">
    <source>
        <dbReference type="Proteomes" id="UP000243688"/>
    </source>
</evidence>
<dbReference type="GO" id="GO:0005886">
    <property type="term" value="C:plasma membrane"/>
    <property type="evidence" value="ECO:0007669"/>
    <property type="project" value="UniProtKB-SubCell"/>
</dbReference>
<dbReference type="Proteomes" id="UP000243688">
    <property type="component" value="Unassembled WGS sequence"/>
</dbReference>
<dbReference type="InterPro" id="IPR003594">
    <property type="entry name" value="HATPase_dom"/>
</dbReference>
<sequence length="647" mass="70340">MRLNTLRNQMLAGFLAVMTAVLALVGVMTFGSVSVLLKTNSEKHIHLTTVQAEGRLEALVRQIDTLTLQIATDPYVQALLSDALAGRRPSFAERQALTPIANKAQVFSAGVRAIELYGMDDARLFPLDDKRLIDRAGADAVRRADEQNGRLVWFAADPEDASAVFALRVVRLIDRSFAPGGYLLAKIDRSYFGFREAADGAGNAEIMLLVDDEGRLVAADGLPSAGEFVDPKTLLADDGPVVTAGGEEYIMAKRRSDVTDWTLVVLTPVSAITEGVAVLRTALLLSGATGAVLFLLLSLLLSTMITRPILKLIKSMRSARFGELKTSPSVSSTREIRELTHTYNRMVEDLNRLIRLVYEKEMLRSRAELQALQARINPHFLYNTLEAFYWSLQEKGEEELADLVVALSELFRYLTGGPERGEWVTVAEELEQVERYLRLMKARLGDRLEWNIALAPEVRAAVLPKLLIQPLVENAIRHGVEPKIGRGSVSVAVGPSPDAPGHVSVVVADDGVGMDEAKLREVLARLADDGFRQASPEAGADSPGRSDHRFERSDDRAPAGEDRLRNAGRDPGKPAGADGPQSGGKSGPKGIGLRNVHRRLALSFPDDPAASAGLAVMSERGRGTTVSFSIPYREVAPDGPAQNHPDR</sequence>
<feature type="region of interest" description="Disordered" evidence="7">
    <location>
        <begin position="628"/>
        <end position="647"/>
    </location>
</feature>
<name>A0A2A6DYD6_9BACL</name>
<accession>A0A2A6DYD6</accession>
<dbReference type="InterPro" id="IPR050640">
    <property type="entry name" value="Bact_2-comp_sensor_kinase"/>
</dbReference>
<dbReference type="InterPro" id="IPR036890">
    <property type="entry name" value="HATPase_C_sf"/>
</dbReference>
<keyword evidence="6 8" id="KW-0472">Membrane</keyword>
<evidence type="ECO:0000256" key="5">
    <source>
        <dbReference type="ARBA" id="ARBA00022777"/>
    </source>
</evidence>
<feature type="transmembrane region" description="Helical" evidence="8">
    <location>
        <begin position="12"/>
        <end position="37"/>
    </location>
</feature>
<dbReference type="PROSITE" id="PS50885">
    <property type="entry name" value="HAMP"/>
    <property type="match status" value="1"/>
</dbReference>
<organism evidence="10 11">
    <name type="scientific">Candidatus Reconcilbacillus cellulovorans</name>
    <dbReference type="NCBI Taxonomy" id="1906605"/>
    <lineage>
        <taxon>Bacteria</taxon>
        <taxon>Bacillati</taxon>
        <taxon>Bacillota</taxon>
        <taxon>Bacilli</taxon>
        <taxon>Bacillales</taxon>
        <taxon>Paenibacillaceae</taxon>
        <taxon>Candidatus Reconcilbacillus</taxon>
    </lineage>
</organism>
<keyword evidence="5" id="KW-0418">Kinase</keyword>
<dbReference type="Pfam" id="PF06580">
    <property type="entry name" value="His_kinase"/>
    <property type="match status" value="1"/>
</dbReference>
<feature type="transmembrane region" description="Helical" evidence="8">
    <location>
        <begin position="291"/>
        <end position="310"/>
    </location>
</feature>
<dbReference type="PANTHER" id="PTHR34220:SF7">
    <property type="entry name" value="SENSOR HISTIDINE KINASE YPDA"/>
    <property type="match status" value="1"/>
</dbReference>
<dbReference type="CDD" id="cd06225">
    <property type="entry name" value="HAMP"/>
    <property type="match status" value="1"/>
</dbReference>
<dbReference type="SMART" id="SM00304">
    <property type="entry name" value="HAMP"/>
    <property type="match status" value="1"/>
</dbReference>
<dbReference type="PANTHER" id="PTHR34220">
    <property type="entry name" value="SENSOR HISTIDINE KINASE YPDA"/>
    <property type="match status" value="1"/>
</dbReference>
<keyword evidence="8" id="KW-1133">Transmembrane helix</keyword>
<keyword evidence="8" id="KW-0812">Transmembrane</keyword>
<feature type="region of interest" description="Disordered" evidence="7">
    <location>
        <begin position="530"/>
        <end position="594"/>
    </location>
</feature>
<dbReference type="InterPro" id="IPR003660">
    <property type="entry name" value="HAMP_dom"/>
</dbReference>
<evidence type="ECO:0000256" key="4">
    <source>
        <dbReference type="ARBA" id="ARBA00022679"/>
    </source>
</evidence>
<evidence type="ECO:0000259" key="9">
    <source>
        <dbReference type="PROSITE" id="PS50885"/>
    </source>
</evidence>
<evidence type="ECO:0000256" key="8">
    <source>
        <dbReference type="SAM" id="Phobius"/>
    </source>
</evidence>
<dbReference type="InterPro" id="IPR010559">
    <property type="entry name" value="Sig_transdc_His_kin_internal"/>
</dbReference>
<dbReference type="Gene3D" id="6.10.340.10">
    <property type="match status" value="1"/>
</dbReference>
<evidence type="ECO:0000256" key="7">
    <source>
        <dbReference type="SAM" id="MobiDB-lite"/>
    </source>
</evidence>
<dbReference type="AlphaFoldDB" id="A0A2A6DYD6"/>
<keyword evidence="3" id="KW-0597">Phosphoprotein</keyword>
<dbReference type="Pfam" id="PF00672">
    <property type="entry name" value="HAMP"/>
    <property type="match status" value="1"/>
</dbReference>
<feature type="compositionally biased region" description="Basic and acidic residues" evidence="7">
    <location>
        <begin position="544"/>
        <end position="572"/>
    </location>
</feature>
<evidence type="ECO:0000256" key="1">
    <source>
        <dbReference type="ARBA" id="ARBA00004651"/>
    </source>
</evidence>
<comment type="subcellular location">
    <subcellularLocation>
        <location evidence="1">Cell membrane</location>
        <topology evidence="1">Multi-pass membrane protein</topology>
    </subcellularLocation>
</comment>
<evidence type="ECO:0000313" key="10">
    <source>
        <dbReference type="EMBL" id="PDO09549.1"/>
    </source>
</evidence>
<feature type="compositionally biased region" description="Gly residues" evidence="7">
    <location>
        <begin position="581"/>
        <end position="590"/>
    </location>
</feature>